<dbReference type="AlphaFoldDB" id="A0A1F7WNU8"/>
<evidence type="ECO:0000313" key="5">
    <source>
        <dbReference type="Proteomes" id="UP000178735"/>
    </source>
</evidence>
<dbReference type="Pfam" id="PF01855">
    <property type="entry name" value="POR_N"/>
    <property type="match status" value="1"/>
</dbReference>
<dbReference type="InterPro" id="IPR022367">
    <property type="entry name" value="2-oxoacid/accept_OxRdtase_asu"/>
</dbReference>
<evidence type="ECO:0000259" key="2">
    <source>
        <dbReference type="Pfam" id="PF01558"/>
    </source>
</evidence>
<dbReference type="SUPFAM" id="SSF53323">
    <property type="entry name" value="Pyruvate-ferredoxin oxidoreductase, PFOR, domain III"/>
    <property type="match status" value="1"/>
</dbReference>
<evidence type="ECO:0000259" key="3">
    <source>
        <dbReference type="Pfam" id="PF01855"/>
    </source>
</evidence>
<dbReference type="SUPFAM" id="SSF52922">
    <property type="entry name" value="TK C-terminal domain-like"/>
    <property type="match status" value="1"/>
</dbReference>
<organism evidence="4 5">
    <name type="scientific">Candidatus Wallbacteria bacterium GWC2_49_35</name>
    <dbReference type="NCBI Taxonomy" id="1817813"/>
    <lineage>
        <taxon>Bacteria</taxon>
        <taxon>Candidatus Walliibacteriota</taxon>
    </lineage>
</organism>
<dbReference type="GO" id="GO:0016903">
    <property type="term" value="F:oxidoreductase activity, acting on the aldehyde or oxo group of donors"/>
    <property type="evidence" value="ECO:0007669"/>
    <property type="project" value="InterPro"/>
</dbReference>
<gene>
    <name evidence="4" type="ORF">A2008_10365</name>
</gene>
<name>A0A1F7WNU8_9BACT</name>
<sequence length="587" mass="62882">MTSGSINIAIGGEAGDGILSAGEILCKIFFESGAGLCTYKNFPSRIRGGHTSYSIRAAGGYCSSRSCETDILVAFDEETFDFHNGELKDSSIVIYDPAKVKNIKKPEGCSPTYYEIPFAELASKNFSKHLYKNTVMVGVIAAILNIEDAHIVKGLSALIKAKKGEDVLKINMSACELGMEHYRKIEGAKRLAMPSGKIDAADSLMITGNEAVTLGAIAGGCRFIAAYPISPATEIFEMMCSELPKAGGTAMQAEDEIAAICAAIGAGFAGARSMTSTSGPGLSLMAEAIGLAGCAEVPVVIVDAQRPGPSTGLPTKTEQGDLYHAIFCSHGDIPRIVIAAADVGECFEFAANAFNLAEIYQCPVILLTEQVIAQNKFAAPKFDYSNIEINRGRLLSEAELNKPGYKFLRYEFASDGVSPRAIPSQAGGVHLCNGNEHLESGRITEDPELRRKITDKRMKKIEAAASSKYLPAPKFYGDDAARYGVIVMGSNTGAAVEAIDIISAKTGRRDFKIMQTRSLMPFCVEAAAEFISKREKVFVVENNYSAQLCGLVKMHIPAHGKLVSVLKYDGMSFAAAEIADRLMTEVR</sequence>
<evidence type="ECO:0008006" key="6">
    <source>
        <dbReference type="Google" id="ProtNLM"/>
    </source>
</evidence>
<evidence type="ECO:0000313" key="4">
    <source>
        <dbReference type="EMBL" id="OGM04197.1"/>
    </source>
</evidence>
<keyword evidence="1" id="KW-0560">Oxidoreductase</keyword>
<dbReference type="SUPFAM" id="SSF52518">
    <property type="entry name" value="Thiamin diphosphate-binding fold (THDP-binding)"/>
    <property type="match status" value="1"/>
</dbReference>
<dbReference type="InterPro" id="IPR050722">
    <property type="entry name" value="Pyruvate:ferred/Flavod_OxRd"/>
</dbReference>
<comment type="caution">
    <text evidence="4">The sequence shown here is derived from an EMBL/GenBank/DDBJ whole genome shotgun (WGS) entry which is preliminary data.</text>
</comment>
<dbReference type="InterPro" id="IPR019752">
    <property type="entry name" value="Pyrv/ketoisovalerate_OxRed_cat"/>
</dbReference>
<dbReference type="PANTHER" id="PTHR32154">
    <property type="entry name" value="PYRUVATE-FLAVODOXIN OXIDOREDUCTASE-RELATED"/>
    <property type="match status" value="1"/>
</dbReference>
<dbReference type="GO" id="GO:0006979">
    <property type="term" value="P:response to oxidative stress"/>
    <property type="evidence" value="ECO:0007669"/>
    <property type="project" value="TreeGrafter"/>
</dbReference>
<accession>A0A1F7WNU8</accession>
<protein>
    <recommendedName>
        <fullName evidence="6">2-oxoacid:ferredoxin oxidoreductase subunit alpha</fullName>
    </recommendedName>
</protein>
<dbReference type="InterPro" id="IPR002869">
    <property type="entry name" value="Pyrv_flavodox_OxRed_cen"/>
</dbReference>
<feature type="domain" description="Pyruvate flavodoxin/ferredoxin oxidoreductase pyrimidine binding" evidence="3">
    <location>
        <begin position="215"/>
        <end position="445"/>
    </location>
</feature>
<dbReference type="Pfam" id="PF01558">
    <property type="entry name" value="POR"/>
    <property type="match status" value="1"/>
</dbReference>
<dbReference type="CDD" id="cd07034">
    <property type="entry name" value="TPP_PYR_PFOR_IOR-alpha_like"/>
    <property type="match status" value="1"/>
</dbReference>
<dbReference type="InterPro" id="IPR009014">
    <property type="entry name" value="Transketo_C/PFOR_II"/>
</dbReference>
<dbReference type="STRING" id="1817813.A2008_10365"/>
<reference evidence="4 5" key="1">
    <citation type="journal article" date="2016" name="Nat. Commun.">
        <title>Thousands of microbial genomes shed light on interconnected biogeochemical processes in an aquifer system.</title>
        <authorList>
            <person name="Anantharaman K."/>
            <person name="Brown C.T."/>
            <person name="Hug L.A."/>
            <person name="Sharon I."/>
            <person name="Castelle C.J."/>
            <person name="Probst A.J."/>
            <person name="Thomas B.C."/>
            <person name="Singh A."/>
            <person name="Wilkins M.J."/>
            <person name="Karaoz U."/>
            <person name="Brodie E.L."/>
            <person name="Williams K.H."/>
            <person name="Hubbard S.S."/>
            <person name="Banfield J.F."/>
        </authorList>
    </citation>
    <scope>NUCLEOTIDE SEQUENCE [LARGE SCALE GENOMIC DNA]</scope>
</reference>
<dbReference type="EMBL" id="MGFH01000150">
    <property type="protein sequence ID" value="OGM04197.1"/>
    <property type="molecule type" value="Genomic_DNA"/>
</dbReference>
<dbReference type="InterPro" id="IPR029061">
    <property type="entry name" value="THDP-binding"/>
</dbReference>
<evidence type="ECO:0000256" key="1">
    <source>
        <dbReference type="ARBA" id="ARBA00023002"/>
    </source>
</evidence>
<dbReference type="FunFam" id="3.40.50.970:FF:000022">
    <property type="entry name" value="2-oxoglutarate ferredoxin oxidoreductase alpha subunit"/>
    <property type="match status" value="1"/>
</dbReference>
<dbReference type="Gene3D" id="3.40.50.970">
    <property type="match status" value="1"/>
</dbReference>
<feature type="domain" description="Pyruvate/ketoisovalerate oxidoreductase catalytic" evidence="2">
    <location>
        <begin position="14"/>
        <end position="180"/>
    </location>
</feature>
<dbReference type="NCBIfam" id="TIGR03710">
    <property type="entry name" value="OAFO_sf"/>
    <property type="match status" value="1"/>
</dbReference>
<dbReference type="Proteomes" id="UP000178735">
    <property type="component" value="Unassembled WGS sequence"/>
</dbReference>
<dbReference type="Gene3D" id="3.40.920.10">
    <property type="entry name" value="Pyruvate-ferredoxin oxidoreductase, PFOR, domain III"/>
    <property type="match status" value="1"/>
</dbReference>
<dbReference type="Gene3D" id="3.40.50.920">
    <property type="match status" value="1"/>
</dbReference>
<dbReference type="PANTHER" id="PTHR32154:SF20">
    <property type="entry name" value="2-OXOGLUTARATE OXIDOREDUCTASE SUBUNIT KORA"/>
    <property type="match status" value="1"/>
</dbReference>
<dbReference type="InterPro" id="IPR002880">
    <property type="entry name" value="Pyrv_Fd/Flavodoxin_OxRdtase_N"/>
</dbReference>
<proteinExistence type="predicted"/>